<dbReference type="Pfam" id="PF01865">
    <property type="entry name" value="PhoU_div"/>
    <property type="match status" value="1"/>
</dbReference>
<dbReference type="InterPro" id="IPR052912">
    <property type="entry name" value="UPF0111_domain"/>
</dbReference>
<dbReference type="RefSeq" id="WP_072848916.1">
    <property type="nucleotide sequence ID" value="NZ_FQVI01000002.1"/>
</dbReference>
<sequence>MPSRKENNYYNMFIENVTYACKAAALLQKCFDNFNPEHLPRQMEAMHQIEHTADLAKHTMMKHLHREFLPPIDREDIMELSETIDDVTDCIEDVMLRLYMFHITGLREDAASFADLICSCCEALLDMMEEFSVFHKSKVIGSKIIEINRLEENGDRLYMEAMHRLYVSPSSSTETFTWTSLYDCLEKCCDRCERVAAVVERVILKNS</sequence>
<name>A0A1M4TXC3_9CLOT</name>
<organism evidence="2 3">
    <name type="scientific">Lactonifactor longoviformis DSM 17459</name>
    <dbReference type="NCBI Taxonomy" id="1122155"/>
    <lineage>
        <taxon>Bacteria</taxon>
        <taxon>Bacillati</taxon>
        <taxon>Bacillota</taxon>
        <taxon>Clostridia</taxon>
        <taxon>Eubacteriales</taxon>
        <taxon>Clostridiaceae</taxon>
        <taxon>Lactonifactor</taxon>
    </lineage>
</organism>
<evidence type="ECO:0000313" key="3">
    <source>
        <dbReference type="Proteomes" id="UP000184245"/>
    </source>
</evidence>
<dbReference type="Proteomes" id="UP000184245">
    <property type="component" value="Unassembled WGS sequence"/>
</dbReference>
<dbReference type="InterPro" id="IPR038078">
    <property type="entry name" value="PhoU-like_sf"/>
</dbReference>
<keyword evidence="3" id="KW-1185">Reference proteome</keyword>
<dbReference type="InterPro" id="IPR018445">
    <property type="entry name" value="Put_Phosphate_transp_reg"/>
</dbReference>
<dbReference type="PANTHER" id="PTHR37298:SF1">
    <property type="entry name" value="UPF0111 PROTEIN YKAA"/>
    <property type="match status" value="1"/>
</dbReference>
<evidence type="ECO:0008006" key="4">
    <source>
        <dbReference type="Google" id="ProtNLM"/>
    </source>
</evidence>
<reference evidence="2 3" key="1">
    <citation type="submission" date="2016-11" db="EMBL/GenBank/DDBJ databases">
        <authorList>
            <person name="Jaros S."/>
            <person name="Januszkiewicz K."/>
            <person name="Wedrychowicz H."/>
        </authorList>
    </citation>
    <scope>NUCLEOTIDE SEQUENCE [LARGE SCALE GENOMIC DNA]</scope>
    <source>
        <strain evidence="2 3">DSM 17459</strain>
    </source>
</reference>
<comment type="similarity">
    <text evidence="1">Belongs to the UPF0111 family.</text>
</comment>
<dbReference type="OrthoDB" id="9797568at2"/>
<dbReference type="PANTHER" id="PTHR37298">
    <property type="entry name" value="UPF0111 PROTEIN YKAA"/>
    <property type="match status" value="1"/>
</dbReference>
<accession>A0A1M4TXC3</accession>
<evidence type="ECO:0000256" key="1">
    <source>
        <dbReference type="ARBA" id="ARBA00008591"/>
    </source>
</evidence>
<protein>
    <recommendedName>
        <fullName evidence="4">Phosphate transport regulator (Distant homolog of PhoU)</fullName>
    </recommendedName>
</protein>
<dbReference type="STRING" id="1122155.SAMN02745158_00621"/>
<dbReference type="Gene3D" id="1.20.58.220">
    <property type="entry name" value="Phosphate transport system protein phou homolog 2, domain 2"/>
    <property type="match status" value="1"/>
</dbReference>
<evidence type="ECO:0000313" key="2">
    <source>
        <dbReference type="EMBL" id="SHE49115.1"/>
    </source>
</evidence>
<dbReference type="EMBL" id="FQVI01000002">
    <property type="protein sequence ID" value="SHE49115.1"/>
    <property type="molecule type" value="Genomic_DNA"/>
</dbReference>
<dbReference type="AlphaFoldDB" id="A0A1M4TXC3"/>
<proteinExistence type="inferred from homology"/>
<gene>
    <name evidence="2" type="ORF">SAMN02745158_00621</name>
</gene>